<dbReference type="GO" id="GO:0006355">
    <property type="term" value="P:regulation of DNA-templated transcription"/>
    <property type="evidence" value="ECO:0007669"/>
    <property type="project" value="InterPro"/>
</dbReference>
<dbReference type="GO" id="GO:0032993">
    <property type="term" value="C:protein-DNA complex"/>
    <property type="evidence" value="ECO:0007669"/>
    <property type="project" value="TreeGrafter"/>
</dbReference>
<dbReference type="InterPro" id="IPR036388">
    <property type="entry name" value="WH-like_DNA-bd_sf"/>
</dbReference>
<feature type="domain" description="HTH luxR-type" evidence="5">
    <location>
        <begin position="162"/>
        <end position="227"/>
    </location>
</feature>
<evidence type="ECO:0000256" key="2">
    <source>
        <dbReference type="ARBA" id="ARBA00023125"/>
    </source>
</evidence>
<sequence length="242" mass="28107">MMSLEYNSFVQKKKSSALIMLIDEEEKLLDALREYLFSQGFSVVTSNSTDLILEKANQLNPDIYVLDIMMEKTKRNFFLEKLEKSLKLSNTPFVFLTSKGMTKDRIEGYGLGCSAYIAKPFDPVELLAVIKNILLKQKGVKEMCKITSKIKKIRTEIETYYYLKRSLCLTPREKTVINGVILGCSNIEIAFKCNTSTRNIEKYITRLLYKTKTKNRTELTRFVYKIPTYQYIKAEDGNRTRE</sequence>
<dbReference type="GO" id="GO:0000976">
    <property type="term" value="F:transcription cis-regulatory region binding"/>
    <property type="evidence" value="ECO:0007669"/>
    <property type="project" value="TreeGrafter"/>
</dbReference>
<dbReference type="PROSITE" id="PS50110">
    <property type="entry name" value="RESPONSE_REGULATORY"/>
    <property type="match status" value="1"/>
</dbReference>
<evidence type="ECO:0000259" key="6">
    <source>
        <dbReference type="PROSITE" id="PS50110"/>
    </source>
</evidence>
<evidence type="ECO:0000256" key="4">
    <source>
        <dbReference type="PROSITE-ProRule" id="PRU00169"/>
    </source>
</evidence>
<geneLocation type="chloroplast" evidence="7"/>
<accession>A0A7T8G5P5</accession>
<feature type="domain" description="Response regulatory" evidence="6">
    <location>
        <begin position="18"/>
        <end position="134"/>
    </location>
</feature>
<feature type="modified residue" description="4-aspartylphosphate" evidence="4">
    <location>
        <position position="67"/>
    </location>
</feature>
<dbReference type="CDD" id="cd06170">
    <property type="entry name" value="LuxR_C_like"/>
    <property type="match status" value="1"/>
</dbReference>
<name>A0A7T8G5P5_9CRYP</name>
<dbReference type="AlphaFoldDB" id="A0A7T8G5P5"/>
<dbReference type="Gene3D" id="3.40.50.2300">
    <property type="match status" value="1"/>
</dbReference>
<keyword evidence="2" id="KW-0238">DNA-binding</keyword>
<evidence type="ECO:0000256" key="1">
    <source>
        <dbReference type="ARBA" id="ARBA00023015"/>
    </source>
</evidence>
<keyword evidence="7" id="KW-0934">Plastid</keyword>
<dbReference type="SUPFAM" id="SSF46894">
    <property type="entry name" value="C-terminal effector domain of the bipartite response regulators"/>
    <property type="match status" value="1"/>
</dbReference>
<dbReference type="InterPro" id="IPR001789">
    <property type="entry name" value="Sig_transdc_resp-reg_receiver"/>
</dbReference>
<dbReference type="PANTHER" id="PTHR48111">
    <property type="entry name" value="REGULATOR OF RPOS"/>
    <property type="match status" value="1"/>
</dbReference>
<dbReference type="Gene3D" id="1.10.10.10">
    <property type="entry name" value="Winged helix-like DNA-binding domain superfamily/Winged helix DNA-binding domain"/>
    <property type="match status" value="1"/>
</dbReference>
<organism evidence="7">
    <name type="scientific">Baffinella frigidus</name>
    <dbReference type="NCBI Taxonomy" id="2571260"/>
    <lineage>
        <taxon>Eukaryota</taxon>
        <taxon>Cryptophyceae</taxon>
        <taxon>Cryptomonadales</taxon>
        <taxon>Baffinellaceae</taxon>
        <taxon>Baffinella</taxon>
    </lineage>
</organism>
<reference evidence="7" key="1">
    <citation type="journal article" date="2019" name="Mitochondrial DNA Part B Resour">
        <title>The complete plastid genome of a marine microalgae Cryptophyceae sp. CCMP2293 (Cryptophyta).</title>
        <authorList>
            <person name="Xu K."/>
            <person name="Hu S."/>
            <person name="Tang X."/>
        </authorList>
    </citation>
    <scope>NUCLEOTIDE SEQUENCE</scope>
</reference>
<keyword evidence="1" id="KW-0805">Transcription regulation</keyword>
<dbReference type="SMART" id="SM00448">
    <property type="entry name" value="REC"/>
    <property type="match status" value="1"/>
</dbReference>
<evidence type="ECO:0000259" key="5">
    <source>
        <dbReference type="PROSITE" id="PS50043"/>
    </source>
</evidence>
<keyword evidence="7" id="KW-0150">Chloroplast</keyword>
<dbReference type="Pfam" id="PF00072">
    <property type="entry name" value="Response_reg"/>
    <property type="match status" value="1"/>
</dbReference>
<keyword evidence="4" id="KW-0597">Phosphoprotein</keyword>
<dbReference type="GO" id="GO:0000156">
    <property type="term" value="F:phosphorelay response regulator activity"/>
    <property type="evidence" value="ECO:0007669"/>
    <property type="project" value="TreeGrafter"/>
</dbReference>
<dbReference type="InterPro" id="IPR039420">
    <property type="entry name" value="WalR-like"/>
</dbReference>
<keyword evidence="3" id="KW-0804">Transcription</keyword>
<dbReference type="SUPFAM" id="SSF52172">
    <property type="entry name" value="CheY-like"/>
    <property type="match status" value="1"/>
</dbReference>
<dbReference type="SMART" id="SM00421">
    <property type="entry name" value="HTH_LUXR"/>
    <property type="match status" value="1"/>
</dbReference>
<gene>
    <name evidence="7" type="primary">citB</name>
</gene>
<protein>
    <submittedName>
        <fullName evidence="7">TctD-like protein</fullName>
    </submittedName>
</protein>
<dbReference type="PANTHER" id="PTHR48111:SF67">
    <property type="entry name" value="TRANSCRIPTIONAL REGULATORY PROTEIN TCTD"/>
    <property type="match status" value="1"/>
</dbReference>
<dbReference type="PROSITE" id="PS50043">
    <property type="entry name" value="HTH_LUXR_2"/>
    <property type="match status" value="1"/>
</dbReference>
<evidence type="ECO:0000313" key="7">
    <source>
        <dbReference type="EMBL" id="QQP22445.1"/>
    </source>
</evidence>
<dbReference type="GO" id="GO:0005829">
    <property type="term" value="C:cytosol"/>
    <property type="evidence" value="ECO:0007669"/>
    <property type="project" value="TreeGrafter"/>
</dbReference>
<evidence type="ECO:0000256" key="3">
    <source>
        <dbReference type="ARBA" id="ARBA00023163"/>
    </source>
</evidence>
<dbReference type="InterPro" id="IPR011006">
    <property type="entry name" value="CheY-like_superfamily"/>
</dbReference>
<dbReference type="InterPro" id="IPR016032">
    <property type="entry name" value="Sig_transdc_resp-reg_C-effctor"/>
</dbReference>
<proteinExistence type="predicted"/>
<dbReference type="InterPro" id="IPR000792">
    <property type="entry name" value="Tscrpt_reg_LuxR_C"/>
</dbReference>
<dbReference type="EMBL" id="MK798155">
    <property type="protein sequence ID" value="QQP22445.1"/>
    <property type="molecule type" value="Genomic_DNA"/>
</dbReference>
<dbReference type="Pfam" id="PF00196">
    <property type="entry name" value="GerE"/>
    <property type="match status" value="1"/>
</dbReference>